<dbReference type="PATRIC" id="fig|1046596.6.peg.1175"/>
<dbReference type="RefSeq" id="WP_010078300.1">
    <property type="nucleotide sequence ID" value="NZ_AYYH01000027.1"/>
</dbReference>
<dbReference type="AlphaFoldDB" id="A0A0R2EAJ4"/>
<name>A0A0R2EAJ4_9LACO</name>
<evidence type="ECO:0000313" key="1">
    <source>
        <dbReference type="EMBL" id="KRN09372.1"/>
    </source>
</evidence>
<dbReference type="Proteomes" id="UP000050898">
    <property type="component" value="Unassembled WGS sequence"/>
</dbReference>
<comment type="caution">
    <text evidence="1">The sequence shown here is derived from an EMBL/GenBank/DDBJ whole genome shotgun (WGS) entry which is preliminary data.</text>
</comment>
<organism evidence="1 2">
    <name type="scientific">Liquorilactobacillus mali KCTC 3596 = DSM 20444</name>
    <dbReference type="NCBI Taxonomy" id="1046596"/>
    <lineage>
        <taxon>Bacteria</taxon>
        <taxon>Bacillati</taxon>
        <taxon>Bacillota</taxon>
        <taxon>Bacilli</taxon>
        <taxon>Lactobacillales</taxon>
        <taxon>Lactobacillaceae</taxon>
        <taxon>Liquorilactobacillus</taxon>
    </lineage>
</organism>
<accession>A0A0R2EAJ4</accession>
<protein>
    <submittedName>
        <fullName evidence="1">Uncharacterized protein</fullName>
    </submittedName>
</protein>
<sequence length="129" mass="14896">MIRKTLIPREEFIARILNDEDTYSFNEAIGLLAELKPDPEKLFFEGEKTTQLMWSDYHKCVTVDSMPLDYDTLKTAMPLSDIENPWTAQRIGTQEEIEELMKDPAWIREQAASFGACMGEVMEQNSNQD</sequence>
<gene>
    <name evidence="1" type="ORF">FD00_GL001095</name>
</gene>
<dbReference type="EMBL" id="AYYH01000027">
    <property type="protein sequence ID" value="KRN09372.1"/>
    <property type="molecule type" value="Genomic_DNA"/>
</dbReference>
<reference evidence="1 2" key="1">
    <citation type="journal article" date="2015" name="Genome Announc.">
        <title>Expanding the biotechnology potential of lactobacilli through comparative genomics of 213 strains and associated genera.</title>
        <authorList>
            <person name="Sun Z."/>
            <person name="Harris H.M."/>
            <person name="McCann A."/>
            <person name="Guo C."/>
            <person name="Argimon S."/>
            <person name="Zhang W."/>
            <person name="Yang X."/>
            <person name="Jeffery I.B."/>
            <person name="Cooney J.C."/>
            <person name="Kagawa T.F."/>
            <person name="Liu W."/>
            <person name="Song Y."/>
            <person name="Salvetti E."/>
            <person name="Wrobel A."/>
            <person name="Rasinkangas P."/>
            <person name="Parkhill J."/>
            <person name="Rea M.C."/>
            <person name="O'Sullivan O."/>
            <person name="Ritari J."/>
            <person name="Douillard F.P."/>
            <person name="Paul Ross R."/>
            <person name="Yang R."/>
            <person name="Briner A.E."/>
            <person name="Felis G.E."/>
            <person name="de Vos W.M."/>
            <person name="Barrangou R."/>
            <person name="Klaenhammer T.R."/>
            <person name="Caufield P.W."/>
            <person name="Cui Y."/>
            <person name="Zhang H."/>
            <person name="O'Toole P.W."/>
        </authorList>
    </citation>
    <scope>NUCLEOTIDE SEQUENCE [LARGE SCALE GENOMIC DNA]</scope>
    <source>
        <strain evidence="1 2">DSM 20444</strain>
    </source>
</reference>
<keyword evidence="2" id="KW-1185">Reference proteome</keyword>
<proteinExistence type="predicted"/>
<evidence type="ECO:0000313" key="2">
    <source>
        <dbReference type="Proteomes" id="UP000050898"/>
    </source>
</evidence>